<dbReference type="SUPFAM" id="SSF46689">
    <property type="entry name" value="Homeodomain-like"/>
    <property type="match status" value="2"/>
</dbReference>
<evidence type="ECO:0000313" key="6">
    <source>
        <dbReference type="Proteomes" id="UP000315540"/>
    </source>
</evidence>
<dbReference type="InterPro" id="IPR018060">
    <property type="entry name" value="HTH_AraC"/>
</dbReference>
<dbReference type="SMART" id="SM00342">
    <property type="entry name" value="HTH_ARAC"/>
    <property type="match status" value="1"/>
</dbReference>
<dbReference type="Proteomes" id="UP000315540">
    <property type="component" value="Unassembled WGS sequence"/>
</dbReference>
<dbReference type="PROSITE" id="PS01124">
    <property type="entry name" value="HTH_ARAC_FAMILY_2"/>
    <property type="match status" value="1"/>
</dbReference>
<reference evidence="5 6" key="1">
    <citation type="submission" date="2019-06" db="EMBL/GenBank/DDBJ databases">
        <authorList>
            <person name="Meng X."/>
        </authorList>
    </citation>
    <scope>NUCLEOTIDE SEQUENCE [LARGE SCALE GENOMIC DNA]</scope>
    <source>
        <strain evidence="5 6">M625</strain>
    </source>
</reference>
<dbReference type="RefSeq" id="WP_140596242.1">
    <property type="nucleotide sequence ID" value="NZ_VFWZ01000008.1"/>
</dbReference>
<feature type="domain" description="HTH araC/xylS-type" evidence="4">
    <location>
        <begin position="182"/>
        <end position="277"/>
    </location>
</feature>
<dbReference type="EMBL" id="VFWZ01000008">
    <property type="protein sequence ID" value="TPN82865.1"/>
    <property type="molecule type" value="Genomic_DNA"/>
</dbReference>
<dbReference type="PANTHER" id="PTHR43280:SF2">
    <property type="entry name" value="HTH-TYPE TRANSCRIPTIONAL REGULATOR EXSA"/>
    <property type="match status" value="1"/>
</dbReference>
<dbReference type="InterPro" id="IPR054015">
    <property type="entry name" value="ExsA-like_N"/>
</dbReference>
<dbReference type="Pfam" id="PF12833">
    <property type="entry name" value="HTH_18"/>
    <property type="match status" value="1"/>
</dbReference>
<dbReference type="OrthoDB" id="4480133at2"/>
<keyword evidence="1" id="KW-0805">Transcription regulation</keyword>
<evidence type="ECO:0000256" key="2">
    <source>
        <dbReference type="ARBA" id="ARBA00023125"/>
    </source>
</evidence>
<dbReference type="GO" id="GO:0003700">
    <property type="term" value="F:DNA-binding transcription factor activity"/>
    <property type="evidence" value="ECO:0007669"/>
    <property type="project" value="InterPro"/>
</dbReference>
<keyword evidence="2" id="KW-0238">DNA-binding</keyword>
<keyword evidence="6" id="KW-1185">Reference proteome</keyword>
<comment type="caution">
    <text evidence="5">The sequence shown here is derived from an EMBL/GenBank/DDBJ whole genome shotgun (WGS) entry which is preliminary data.</text>
</comment>
<organism evidence="5 6">
    <name type="scientific">Aquimarina algicola</name>
    <dbReference type="NCBI Taxonomy" id="2589995"/>
    <lineage>
        <taxon>Bacteria</taxon>
        <taxon>Pseudomonadati</taxon>
        <taxon>Bacteroidota</taxon>
        <taxon>Flavobacteriia</taxon>
        <taxon>Flavobacteriales</taxon>
        <taxon>Flavobacteriaceae</taxon>
        <taxon>Aquimarina</taxon>
    </lineage>
</organism>
<dbReference type="PANTHER" id="PTHR43280">
    <property type="entry name" value="ARAC-FAMILY TRANSCRIPTIONAL REGULATOR"/>
    <property type="match status" value="1"/>
</dbReference>
<evidence type="ECO:0000256" key="1">
    <source>
        <dbReference type="ARBA" id="ARBA00023015"/>
    </source>
</evidence>
<dbReference type="Pfam" id="PF22200">
    <property type="entry name" value="ExsA_N"/>
    <property type="match status" value="1"/>
</dbReference>
<dbReference type="GO" id="GO:0043565">
    <property type="term" value="F:sequence-specific DNA binding"/>
    <property type="evidence" value="ECO:0007669"/>
    <property type="project" value="InterPro"/>
</dbReference>
<dbReference type="InterPro" id="IPR009057">
    <property type="entry name" value="Homeodomain-like_sf"/>
</dbReference>
<keyword evidence="3" id="KW-0804">Transcription</keyword>
<proteinExistence type="predicted"/>
<evidence type="ECO:0000313" key="5">
    <source>
        <dbReference type="EMBL" id="TPN82865.1"/>
    </source>
</evidence>
<name>A0A504J2M4_9FLAO</name>
<evidence type="ECO:0000259" key="4">
    <source>
        <dbReference type="PROSITE" id="PS01124"/>
    </source>
</evidence>
<protein>
    <submittedName>
        <fullName evidence="5">Helix-turn-helix transcriptional regulator</fullName>
    </submittedName>
</protein>
<evidence type="ECO:0000256" key="3">
    <source>
        <dbReference type="ARBA" id="ARBA00023163"/>
    </source>
</evidence>
<accession>A0A504J2M4</accession>
<gene>
    <name evidence="5" type="ORF">FHK87_20785</name>
</gene>
<dbReference type="Gene3D" id="1.10.10.60">
    <property type="entry name" value="Homeodomain-like"/>
    <property type="match status" value="2"/>
</dbReference>
<sequence length="277" mass="32382">MHIDKIPDIYIQKDKNEQDLFIYDFKMTEESIKTKVNLNMHMFSFLQTGKKEVHFANTSVVVDSQQSILIKKGNCLWSELLDKEEIYYCKLFFFSEHRLKQFLDKHIKLKRPPKKASSYFTIENDSYLTSYLNSLSTIKSAPQDVSNSLLSVKFEELLVYLISKYKTIFEDYLLSLITEEVSSFKKSIEQNVYSTLSLEEIAFLCNMSLSTFKRHFIKEYKVSPGKWLREKRLLKAKELLEKGNLKSSDIYLDLGYSNLSNFSSAFKTKFGVSPSNI</sequence>
<dbReference type="AlphaFoldDB" id="A0A504J2M4"/>